<proteinExistence type="predicted"/>
<gene>
    <name evidence="1" type="ORF">LCGC14_2355340</name>
</gene>
<dbReference type="EMBL" id="LAZR01034374">
    <property type="protein sequence ID" value="KKL45472.1"/>
    <property type="molecule type" value="Genomic_DNA"/>
</dbReference>
<sequence length="552" mass="63660">LIEYHIIKNTGTDEQLDAFLELHPELAQVARREWLIANPQENANLALWGHAPLASQEAVTVFNALVERLDISEDWLPRQTLPPVSSLDTHFDYLELVADGKASGAEAKLLILKDSLDAEQSGNVSYSTWRSEQGNPLTVTDNSLEYWTLRVENLDLFEEFDAIVADETLDDVVEDENGLTERDRAIAAVRGTAVGDLTFHDVERITDFRAANGTRDNPVPSEIIADFTSRLQVADEFGSGTHEATDFDMKHEAFYQWQVDNVEDFTDRRPEWIPRFREYIGLKVKWAEQDDLWDAFVDPESPEFIPDEDDRRKAREDLEAIGGYGEARHLMGMLTDEDIPDNLVAAAVEYRIQADTDLPRAGDFAEFRLDRMLFEIDGLAEALGLDVPEFVPPVRYDELREQWHSTLVEYDAVAERGKSAWIREPAHREFLRARLEMDAYILRFVADKDVALYVDYMLKSEYDGRPEDWLEQESYHEPIWLLIDNPAFWTALKRERRKTKATWGLDLEKRFANTPSRKVYALLIGYYDRRGIKARDNYRWELVNNGETGLED</sequence>
<evidence type="ECO:0000313" key="1">
    <source>
        <dbReference type="EMBL" id="KKL45472.1"/>
    </source>
</evidence>
<protein>
    <submittedName>
        <fullName evidence="1">Uncharacterized protein</fullName>
    </submittedName>
</protein>
<reference evidence="1" key="1">
    <citation type="journal article" date="2015" name="Nature">
        <title>Complex archaea that bridge the gap between prokaryotes and eukaryotes.</title>
        <authorList>
            <person name="Spang A."/>
            <person name="Saw J.H."/>
            <person name="Jorgensen S.L."/>
            <person name="Zaremba-Niedzwiedzka K."/>
            <person name="Martijn J."/>
            <person name="Lind A.E."/>
            <person name="van Eijk R."/>
            <person name="Schleper C."/>
            <person name="Guy L."/>
            <person name="Ettema T.J."/>
        </authorList>
    </citation>
    <scope>NUCLEOTIDE SEQUENCE</scope>
</reference>
<name>A0A0F9F2Z1_9ZZZZ</name>
<dbReference type="AlphaFoldDB" id="A0A0F9F2Z1"/>
<feature type="non-terminal residue" evidence="1">
    <location>
        <position position="552"/>
    </location>
</feature>
<organism evidence="1">
    <name type="scientific">marine sediment metagenome</name>
    <dbReference type="NCBI Taxonomy" id="412755"/>
    <lineage>
        <taxon>unclassified sequences</taxon>
        <taxon>metagenomes</taxon>
        <taxon>ecological metagenomes</taxon>
    </lineage>
</organism>
<accession>A0A0F9F2Z1</accession>
<feature type="non-terminal residue" evidence="1">
    <location>
        <position position="1"/>
    </location>
</feature>
<comment type="caution">
    <text evidence="1">The sequence shown here is derived from an EMBL/GenBank/DDBJ whole genome shotgun (WGS) entry which is preliminary data.</text>
</comment>